<keyword evidence="7 13" id="KW-1133">Transmembrane helix</keyword>
<comment type="pathway">
    <text evidence="2">Lipid metabolism.</text>
</comment>
<comment type="subcellular location">
    <subcellularLocation>
        <location evidence="1 10">Endoplasmic reticulum membrane</location>
        <topology evidence="1 10">Multi-pass membrane protein</topology>
    </subcellularLocation>
</comment>
<feature type="transmembrane region" description="Helical" evidence="13">
    <location>
        <begin position="497"/>
        <end position="518"/>
    </location>
</feature>
<feature type="transmembrane region" description="Helical" evidence="13">
    <location>
        <begin position="471"/>
        <end position="490"/>
    </location>
</feature>
<evidence type="ECO:0000256" key="4">
    <source>
        <dbReference type="ARBA" id="ARBA00022679"/>
    </source>
</evidence>
<dbReference type="Pfam" id="PF03062">
    <property type="entry name" value="MBOAT"/>
    <property type="match status" value="1"/>
</dbReference>
<dbReference type="InterPro" id="IPR014371">
    <property type="entry name" value="Oat_ACAT_DAG_ARE"/>
</dbReference>
<evidence type="ECO:0000256" key="9">
    <source>
        <dbReference type="ARBA" id="ARBA00023315"/>
    </source>
</evidence>
<dbReference type="EMBL" id="IACT01000118">
    <property type="protein sequence ID" value="LAC19568.1"/>
    <property type="molecule type" value="mRNA"/>
</dbReference>
<evidence type="ECO:0000256" key="13">
    <source>
        <dbReference type="SAM" id="Phobius"/>
    </source>
</evidence>
<evidence type="ECO:0000256" key="10">
    <source>
        <dbReference type="PIRNR" id="PIRNR000439"/>
    </source>
</evidence>
<dbReference type="InterPro" id="IPR004299">
    <property type="entry name" value="MBOAT_fam"/>
</dbReference>
<evidence type="ECO:0000256" key="3">
    <source>
        <dbReference type="ARBA" id="ARBA00009010"/>
    </source>
</evidence>
<keyword evidence="8 10" id="KW-0472">Membrane</keyword>
<proteinExistence type="evidence at transcript level"/>
<feature type="compositionally biased region" description="Basic and acidic residues" evidence="12">
    <location>
        <begin position="12"/>
        <end position="23"/>
    </location>
</feature>
<feature type="region of interest" description="Disordered" evidence="12">
    <location>
        <begin position="1"/>
        <end position="23"/>
    </location>
</feature>
<keyword evidence="4 10" id="KW-0808">Transferase</keyword>
<name>A0A2P2I0I6_9CRUS</name>
<dbReference type="GO" id="GO:0004144">
    <property type="term" value="F:diacylglycerol O-acyltransferase activity"/>
    <property type="evidence" value="ECO:0007669"/>
    <property type="project" value="TreeGrafter"/>
</dbReference>
<dbReference type="AlphaFoldDB" id="A0A2P2I0I6"/>
<evidence type="ECO:0000256" key="1">
    <source>
        <dbReference type="ARBA" id="ARBA00004477"/>
    </source>
</evidence>
<dbReference type="UniPathway" id="UPA00230"/>
<feature type="active site" evidence="11">
    <location>
        <position position="457"/>
    </location>
</feature>
<dbReference type="GO" id="GO:0019432">
    <property type="term" value="P:triglyceride biosynthetic process"/>
    <property type="evidence" value="ECO:0007669"/>
    <property type="project" value="TreeGrafter"/>
</dbReference>
<feature type="transmembrane region" description="Helical" evidence="13">
    <location>
        <begin position="324"/>
        <end position="343"/>
    </location>
</feature>
<dbReference type="EMBL" id="IACF01001831">
    <property type="protein sequence ID" value="LAB67509.1"/>
    <property type="molecule type" value="mRNA"/>
</dbReference>
<feature type="transmembrane region" description="Helical" evidence="13">
    <location>
        <begin position="178"/>
        <end position="202"/>
    </location>
</feature>
<evidence type="ECO:0000256" key="5">
    <source>
        <dbReference type="ARBA" id="ARBA00022692"/>
    </source>
</evidence>
<evidence type="ECO:0000256" key="8">
    <source>
        <dbReference type="ARBA" id="ARBA00023136"/>
    </source>
</evidence>
<evidence type="ECO:0000313" key="14">
    <source>
        <dbReference type="EMBL" id="LAB67509.1"/>
    </source>
</evidence>
<evidence type="ECO:0000256" key="6">
    <source>
        <dbReference type="ARBA" id="ARBA00022824"/>
    </source>
</evidence>
<feature type="transmembrane region" description="Helical" evidence="13">
    <location>
        <begin position="365"/>
        <end position="384"/>
    </location>
</feature>
<evidence type="ECO:0000256" key="12">
    <source>
        <dbReference type="SAM" id="MobiDB-lite"/>
    </source>
</evidence>
<dbReference type="PIRSF" id="PIRSF000439">
    <property type="entry name" value="Oat_ACAT_DAG_ARE"/>
    <property type="match status" value="1"/>
</dbReference>
<feature type="transmembrane region" description="Helical" evidence="13">
    <location>
        <begin position="101"/>
        <end position="126"/>
    </location>
</feature>
<keyword evidence="6 10" id="KW-0256">Endoplasmic reticulum</keyword>
<protein>
    <recommendedName>
        <fullName evidence="10">O-acyltransferase</fullName>
    </recommendedName>
</protein>
<evidence type="ECO:0000313" key="15">
    <source>
        <dbReference type="EMBL" id="LAC19568.1"/>
    </source>
</evidence>
<dbReference type="PANTHER" id="PTHR10408">
    <property type="entry name" value="STEROL O-ACYLTRANSFERASE"/>
    <property type="match status" value="1"/>
</dbReference>
<comment type="similarity">
    <text evidence="3 10">Belongs to the membrane-bound acyltransferase family. Sterol o-acyltransferase subfamily.</text>
</comment>
<dbReference type="GO" id="GO:0005789">
    <property type="term" value="C:endoplasmic reticulum membrane"/>
    <property type="evidence" value="ECO:0007669"/>
    <property type="project" value="UniProtKB-SubCell"/>
</dbReference>
<sequence length="533" mass="62834">MSGENESVMPETPEKQLKKRNVKAEDKFTRLMEKKNSLDTTEDDFEDVKKLRVRRTNSVSTEHVISAEDTKKRRYQPDKPIHKPRDSLLSWSSDFKRYEGIVTWAFIILAIGGTRLLLENVIKYGLRVNPMDWLVLVFEESQKDNYFHTPLWLIAFHLHILFAFQLEKCLAKGQIPSWMGWYVHVGQLLLIMVAPVITFSLWPKFFSLLGRMMICTVHTVMFMKLWSYMQVNHWCRDIRDAKKRTLRGRSHSFRTLTEDKIMNATDAEEYLISSPAFSNEKIVRYPDNLTLGDMYYFLLAPTLCYELNFPRTARIRKWFLIRRAAEVLVLSNLLLGLFQQWMIPSVRNSMKPFGEMDFFRTWERLFKLAIPNHLLWLTWFYMVFHSTLNTTGELMRFADRNFYSDWWNAKDLATFWRLWNLPVHKWAVRHLYVPVVSYGYSKTFAELLVFLLSALFHEYLVSVPLQMHKLFVFLAMLVQIPLIALSAAVANRFGNRWGNVIMWVSLILGQPLGILVYFHDYAINNVDIASLAS</sequence>
<accession>A0A2P2I0I6</accession>
<evidence type="ECO:0000256" key="7">
    <source>
        <dbReference type="ARBA" id="ARBA00022989"/>
    </source>
</evidence>
<reference evidence="14" key="2">
    <citation type="journal article" date="2018" name="Biosci. Biotechnol. Biochem.">
        <title>Polysaccharide hydrolase of the hadal zone amphipods Hirondellea gigas.</title>
        <authorList>
            <person name="Kobayashi H."/>
            <person name="Nagahama T."/>
            <person name="Arai W."/>
            <person name="Sasagawa Y."/>
            <person name="Umeda M."/>
            <person name="Hayashi T."/>
            <person name="Nikaido I."/>
            <person name="Watanabe H."/>
            <person name="Oguri K."/>
            <person name="Kitazato H."/>
            <person name="Fujioka K."/>
            <person name="Kido Y."/>
            <person name="Takami H."/>
        </authorList>
    </citation>
    <scope>NUCLEOTIDE SEQUENCE</scope>
    <source>
        <tissue evidence="14">Whole body</tissue>
    </source>
</reference>
<evidence type="ECO:0000256" key="2">
    <source>
        <dbReference type="ARBA" id="ARBA00005189"/>
    </source>
</evidence>
<feature type="transmembrane region" description="Helical" evidence="13">
    <location>
        <begin position="208"/>
        <end position="226"/>
    </location>
</feature>
<organism evidence="14">
    <name type="scientific">Hirondellea gigas</name>
    <dbReference type="NCBI Taxonomy" id="1518452"/>
    <lineage>
        <taxon>Eukaryota</taxon>
        <taxon>Metazoa</taxon>
        <taxon>Ecdysozoa</taxon>
        <taxon>Arthropoda</taxon>
        <taxon>Crustacea</taxon>
        <taxon>Multicrustacea</taxon>
        <taxon>Malacostraca</taxon>
        <taxon>Eumalacostraca</taxon>
        <taxon>Peracarida</taxon>
        <taxon>Amphipoda</taxon>
        <taxon>Amphilochidea</taxon>
        <taxon>Lysianassida</taxon>
        <taxon>Lysianassidira</taxon>
        <taxon>Lysianassoidea</taxon>
        <taxon>Lysianassidae</taxon>
        <taxon>Hirondellea</taxon>
    </lineage>
</organism>
<evidence type="ECO:0000256" key="11">
    <source>
        <dbReference type="PIRSR" id="PIRSR000439-1"/>
    </source>
</evidence>
<reference evidence="15" key="1">
    <citation type="submission" date="2017-11" db="EMBL/GenBank/DDBJ databases">
        <title>The sensing device of the deep-sea amphipod.</title>
        <authorList>
            <person name="Kobayashi H."/>
            <person name="Nagahama T."/>
            <person name="Arai W."/>
            <person name="Sasagawa Y."/>
            <person name="Umeda M."/>
            <person name="Hayashi T."/>
            <person name="Nikaido I."/>
            <person name="Watanabe H."/>
            <person name="Oguri K."/>
            <person name="Kitazato H."/>
            <person name="Fujioka K."/>
            <person name="Kido Y."/>
            <person name="Takami H."/>
        </authorList>
    </citation>
    <scope>NUCLEOTIDE SEQUENCE</scope>
    <source>
        <tissue evidence="15">Whole body</tissue>
    </source>
</reference>
<dbReference type="PANTHER" id="PTHR10408:SF7">
    <property type="entry name" value="DIACYLGLYCEROL O-ACYLTRANSFERASE 1"/>
    <property type="match status" value="1"/>
</dbReference>
<keyword evidence="5 13" id="KW-0812">Transmembrane</keyword>
<keyword evidence="9 10" id="KW-0012">Acyltransferase</keyword>